<dbReference type="CDD" id="cd18825">
    <property type="entry name" value="GH43_CtGH43-like"/>
    <property type="match status" value="1"/>
</dbReference>
<keyword evidence="7" id="KW-1185">Reference proteome</keyword>
<name>A0A7Y0AF69_9BACT</name>
<dbReference type="RefSeq" id="WP_169531609.1">
    <property type="nucleotide sequence ID" value="NZ_JABBGH010000002.1"/>
</dbReference>
<dbReference type="GO" id="GO:0004553">
    <property type="term" value="F:hydrolase activity, hydrolyzing O-glycosyl compounds"/>
    <property type="evidence" value="ECO:0007669"/>
    <property type="project" value="InterPro"/>
</dbReference>
<evidence type="ECO:0000256" key="1">
    <source>
        <dbReference type="ARBA" id="ARBA00009865"/>
    </source>
</evidence>
<evidence type="ECO:0000313" key="7">
    <source>
        <dbReference type="Proteomes" id="UP000559626"/>
    </source>
</evidence>
<comment type="similarity">
    <text evidence="1 4">Belongs to the glycosyl hydrolase 43 family.</text>
</comment>
<dbReference type="Gene3D" id="2.115.10.20">
    <property type="entry name" value="Glycosyl hydrolase domain, family 43"/>
    <property type="match status" value="1"/>
</dbReference>
<feature type="chain" id="PRO_5031367152" evidence="5">
    <location>
        <begin position="20"/>
        <end position="387"/>
    </location>
</feature>
<dbReference type="PANTHER" id="PTHR22925">
    <property type="entry name" value="GLYCOSYL HYDROLASE 43 FAMILY MEMBER"/>
    <property type="match status" value="1"/>
</dbReference>
<dbReference type="SUPFAM" id="SSF75005">
    <property type="entry name" value="Arabinanase/levansucrase/invertase"/>
    <property type="match status" value="1"/>
</dbReference>
<keyword evidence="3 4" id="KW-0326">Glycosidase</keyword>
<evidence type="ECO:0000313" key="6">
    <source>
        <dbReference type="EMBL" id="NML65960.1"/>
    </source>
</evidence>
<dbReference type="AlphaFoldDB" id="A0A7Y0AF69"/>
<reference evidence="6 7" key="1">
    <citation type="submission" date="2020-04" db="EMBL/GenBank/DDBJ databases">
        <title>Hymenobacter polaris sp. nov., isolated from Arctic soil.</title>
        <authorList>
            <person name="Dahal R.H."/>
        </authorList>
    </citation>
    <scope>NUCLEOTIDE SEQUENCE [LARGE SCALE GENOMIC DNA]</scope>
    <source>
        <strain evidence="6 7">RP-2-7</strain>
    </source>
</reference>
<comment type="caution">
    <text evidence="6">The sequence shown here is derived from an EMBL/GenBank/DDBJ whole genome shotgun (WGS) entry which is preliminary data.</text>
</comment>
<sequence>MKPLLLLGALALAGSLAQAQTPRRTAFEPGQPWPDNHGVHLNAHGAGALYDHGRYYLFGEHKIAGPKGNSAQVGVHCYSSKDLYNWQDEGIALAVAPAGSGSEIEKGCVLERPKVVYNKKTGQYVMWFHLELKGQGYAAARTAVAVASRPTGPYRYVRSYRPGAGQWPLGFWEEWKQPRPGEADLKWWTPAWRQAVAEGLFVRRDFTPGQMARDMTIFVDDDGRAYHISASEENLTLHVAELTDDYQGFTGKWNTIAPAGHNEAPALCKKDGKYYLITSGCTGWAPNAARSFVASSIWGPWRQLANPAVGPEADSTFRSQSTYLLPVAGRKDAFIFMADRWTPKNPIAGGYIWLPLGFEGDQPRLRWADRWTLGAFDQPKANSSVSQ</sequence>
<evidence type="ECO:0000256" key="3">
    <source>
        <dbReference type="ARBA" id="ARBA00023295"/>
    </source>
</evidence>
<evidence type="ECO:0000256" key="2">
    <source>
        <dbReference type="ARBA" id="ARBA00022801"/>
    </source>
</evidence>
<dbReference type="Pfam" id="PF04616">
    <property type="entry name" value="Glyco_hydro_43"/>
    <property type="match status" value="1"/>
</dbReference>
<protein>
    <submittedName>
        <fullName evidence="6">Family 43 glycosylhydrolase</fullName>
    </submittedName>
</protein>
<dbReference type="GO" id="GO:0005975">
    <property type="term" value="P:carbohydrate metabolic process"/>
    <property type="evidence" value="ECO:0007669"/>
    <property type="project" value="InterPro"/>
</dbReference>
<gene>
    <name evidence="6" type="ORF">HHL22_12165</name>
</gene>
<accession>A0A7Y0AF69</accession>
<feature type="signal peptide" evidence="5">
    <location>
        <begin position="1"/>
        <end position="19"/>
    </location>
</feature>
<keyword evidence="5" id="KW-0732">Signal</keyword>
<dbReference type="InterPro" id="IPR006710">
    <property type="entry name" value="Glyco_hydro_43"/>
</dbReference>
<dbReference type="EMBL" id="JABBGH010000002">
    <property type="protein sequence ID" value="NML65960.1"/>
    <property type="molecule type" value="Genomic_DNA"/>
</dbReference>
<organism evidence="6 7">
    <name type="scientific">Hymenobacter polaris</name>
    <dbReference type="NCBI Taxonomy" id="2682546"/>
    <lineage>
        <taxon>Bacteria</taxon>
        <taxon>Pseudomonadati</taxon>
        <taxon>Bacteroidota</taxon>
        <taxon>Cytophagia</taxon>
        <taxon>Cytophagales</taxon>
        <taxon>Hymenobacteraceae</taxon>
        <taxon>Hymenobacter</taxon>
    </lineage>
</organism>
<keyword evidence="2 4" id="KW-0378">Hydrolase</keyword>
<evidence type="ECO:0000256" key="4">
    <source>
        <dbReference type="RuleBase" id="RU361187"/>
    </source>
</evidence>
<evidence type="ECO:0000256" key="5">
    <source>
        <dbReference type="SAM" id="SignalP"/>
    </source>
</evidence>
<dbReference type="Proteomes" id="UP000559626">
    <property type="component" value="Unassembled WGS sequence"/>
</dbReference>
<dbReference type="InterPro" id="IPR023296">
    <property type="entry name" value="Glyco_hydro_beta-prop_sf"/>
</dbReference>
<proteinExistence type="inferred from homology"/>
<dbReference type="PANTHER" id="PTHR22925:SF3">
    <property type="entry name" value="GLYCOSYL HYDROLASE FAMILY PROTEIN 43"/>
    <property type="match status" value="1"/>
</dbReference>